<evidence type="ECO:0000259" key="6">
    <source>
        <dbReference type="Pfam" id="PF25036"/>
    </source>
</evidence>
<name>A0A182J7D6_ANOAO</name>
<organism evidence="7">
    <name type="scientific">Anopheles atroparvus</name>
    <name type="common">European mosquito</name>
    <dbReference type="NCBI Taxonomy" id="41427"/>
    <lineage>
        <taxon>Eukaryota</taxon>
        <taxon>Metazoa</taxon>
        <taxon>Ecdysozoa</taxon>
        <taxon>Arthropoda</taxon>
        <taxon>Hexapoda</taxon>
        <taxon>Insecta</taxon>
        <taxon>Pterygota</taxon>
        <taxon>Neoptera</taxon>
        <taxon>Endopterygota</taxon>
        <taxon>Diptera</taxon>
        <taxon>Nematocera</taxon>
        <taxon>Culicoidea</taxon>
        <taxon>Culicidae</taxon>
        <taxon>Anophelinae</taxon>
        <taxon>Anopheles</taxon>
    </lineage>
</organism>
<feature type="compositionally biased region" description="Basic and acidic residues" evidence="4">
    <location>
        <begin position="3874"/>
        <end position="3888"/>
    </location>
</feature>
<dbReference type="GO" id="GO:0006869">
    <property type="term" value="P:lipid transport"/>
    <property type="evidence" value="ECO:0007669"/>
    <property type="project" value="UniProtKB-KW"/>
</dbReference>
<feature type="compositionally biased region" description="Polar residues" evidence="4">
    <location>
        <begin position="3777"/>
        <end position="3794"/>
    </location>
</feature>
<keyword evidence="2" id="KW-0813">Transport</keyword>
<reference evidence="7" key="1">
    <citation type="submission" date="2022-08" db="UniProtKB">
        <authorList>
            <consortium name="EnsemblMetazoa"/>
        </authorList>
    </citation>
    <scope>IDENTIFICATION</scope>
    <source>
        <strain evidence="7">EBRO</strain>
    </source>
</reference>
<feature type="region of interest" description="Disordered" evidence="4">
    <location>
        <begin position="3830"/>
        <end position="3888"/>
    </location>
</feature>
<dbReference type="Pfam" id="PF12624">
    <property type="entry name" value="VPS13_N"/>
    <property type="match status" value="1"/>
</dbReference>
<dbReference type="PANTHER" id="PTHR12517:SF0">
    <property type="entry name" value="INTERMEMBRANE LIPID TRANSFER PROTEIN VPS13B"/>
    <property type="match status" value="1"/>
</dbReference>
<dbReference type="InterPro" id="IPR039782">
    <property type="entry name" value="VPS13B"/>
</dbReference>
<feature type="region of interest" description="Disordered" evidence="4">
    <location>
        <begin position="2151"/>
        <end position="2182"/>
    </location>
</feature>
<feature type="compositionally biased region" description="Polar residues" evidence="4">
    <location>
        <begin position="1574"/>
        <end position="1603"/>
    </location>
</feature>
<evidence type="ECO:0000256" key="4">
    <source>
        <dbReference type="SAM" id="MobiDB-lite"/>
    </source>
</evidence>
<accession>A0A182J7D6</accession>
<dbReference type="STRING" id="41427.A0A182J7D6"/>
<feature type="region of interest" description="Disordered" evidence="4">
    <location>
        <begin position="3761"/>
        <end position="3800"/>
    </location>
</feature>
<evidence type="ECO:0000256" key="2">
    <source>
        <dbReference type="ARBA" id="ARBA00022448"/>
    </source>
</evidence>
<feature type="region of interest" description="Disordered" evidence="4">
    <location>
        <begin position="3921"/>
        <end position="3950"/>
    </location>
</feature>
<feature type="domain" description="Chorein N-terminal" evidence="5">
    <location>
        <begin position="5"/>
        <end position="200"/>
    </location>
</feature>
<feature type="compositionally biased region" description="Low complexity" evidence="4">
    <location>
        <begin position="3939"/>
        <end position="3948"/>
    </location>
</feature>
<dbReference type="EnsemblMetazoa" id="AATE012765-RA">
    <property type="protein sequence ID" value="AATE012765-PA.1"/>
    <property type="gene ID" value="AATE012765"/>
</dbReference>
<dbReference type="VEuPathDB" id="VectorBase:AATE012765"/>
<dbReference type="InterPro" id="IPR009543">
    <property type="entry name" value="VPS13_VAB"/>
</dbReference>
<keyword evidence="3" id="KW-0445">Lipid transport</keyword>
<evidence type="ECO:0000256" key="1">
    <source>
        <dbReference type="ARBA" id="ARBA00006545"/>
    </source>
</evidence>
<dbReference type="PANTHER" id="PTHR12517">
    <property type="entry name" value="VACUOLAR PROTEIN SORTING-ASSOCIATED PROTEIN 13B"/>
    <property type="match status" value="1"/>
</dbReference>
<feature type="compositionally biased region" description="Basic and acidic residues" evidence="4">
    <location>
        <begin position="1612"/>
        <end position="1622"/>
    </location>
</feature>
<evidence type="ECO:0000256" key="3">
    <source>
        <dbReference type="ARBA" id="ARBA00023055"/>
    </source>
</evidence>
<feature type="compositionally biased region" description="Basic and acidic residues" evidence="4">
    <location>
        <begin position="3185"/>
        <end position="3194"/>
    </location>
</feature>
<feature type="compositionally biased region" description="Polar residues" evidence="4">
    <location>
        <begin position="3170"/>
        <end position="3183"/>
    </location>
</feature>
<feature type="compositionally biased region" description="Polar residues" evidence="4">
    <location>
        <begin position="1675"/>
        <end position="1685"/>
    </location>
</feature>
<protein>
    <recommendedName>
        <fullName evidence="8">Vacuolar protein sorting-associated protein 13B</fullName>
    </recommendedName>
</protein>
<feature type="region of interest" description="Disordered" evidence="4">
    <location>
        <begin position="1572"/>
        <end position="1685"/>
    </location>
</feature>
<feature type="domain" description="Vacuolar protein sorting-associated protein 13 VPS13 adaptor binding" evidence="6">
    <location>
        <begin position="2388"/>
        <end position="2484"/>
    </location>
</feature>
<evidence type="ECO:0008006" key="8">
    <source>
        <dbReference type="Google" id="ProtNLM"/>
    </source>
</evidence>
<evidence type="ECO:0000313" key="7">
    <source>
        <dbReference type="EnsemblMetazoa" id="AATE012765-PA.1"/>
    </source>
</evidence>
<dbReference type="InterPro" id="IPR026854">
    <property type="entry name" value="VPS13_N"/>
</dbReference>
<feature type="compositionally biased region" description="Acidic residues" evidence="4">
    <location>
        <begin position="3860"/>
        <end position="3873"/>
    </location>
</feature>
<evidence type="ECO:0000259" key="5">
    <source>
        <dbReference type="Pfam" id="PF12624"/>
    </source>
</evidence>
<comment type="similarity">
    <text evidence="1">Belongs to the VPS13 family.</text>
</comment>
<sequence length="3993" mass="446249">MFKIESYITPIILSYVEKYVKNIRPEDSQVSLWGGEVVFQNLDLKLDVLEEELQLPFNFLSGHIHELSIRVPWTKIASEPIVITINTIEFVLKLRDSNDRNVPKKEPIRRGKSADEAPPPGYMASLISKIANNISIRCHNVILKYVEEDIVVSMNIQQLSMESADGSWNPAFIDLSPTKVSLRKLINVVDLTICLDKRNSAGKIEVCQEPVLYRSTLQVRMLVKYSVSSQDRSSLTRIDVHSKFLDFNVSSQQFPMLMRLFDLALALKQGKIKTEPAQPSADGGQDVEDESGQESLLSWAWNLLPSFFPEENESDHSEEHDFRVLHAGVYIDQLRVIFKTQELIGDTIVGPTKKIKYRPILRFDFSNFYGEMVACGLKWFNVTLGISRVQVQSVDDCPCGQRVTTREIFDSTESHEPTGECTHLEHSFFSDNAGGSRKYNVNWNHHLSSYSQEYLLQKSPALAIDIIHEVQLPDDRRTSEFGSDLEFSNLAEKYMIRMFVGRFRAKLCADAIHRFRTLASYRDVYEYPPYYEEKLLPALAQLPPPSAEDYDALMHEIPLRQIHITLQNPTLELHSFDHAPVDLFHRKHSTVHSSSSPAKPSLTVQLNRAECNILAPLYPNRLVYTTCQLPEPPAKLFDACYHSISGNLERLQVKLHQSRWSSSDFPFATAVSMNFQQRLLLHPELWPNPELNKMEQNVTVTDLKVIANPLQGLTFGSIVHSLIQRSEAPPNDWDSLSQQQQHSSLPTVDMLLSYVHLRKVEAERTECYKLIARSLKLLTYHEAHAEEKSLTALWPDHSTEEDFLTVIFQLPKRLDSTIEHPPLLYAKLLDLSLNVDPNFLAFLHLFQLALAASDPDTARHRVAGFSARHSDRAMQASLLASSRSAGKKHSLVATSVHSSSDKVAGKLRASDPVVLGPASTLGVDETEAKETAKVGHRSGEPTFDAQFWESLAKRIIFHLEVSHFTVCLPVRNIIFHSSDSLEDEFGENEIFMLKLPLITVNSAFKCQTLSGSISRFPISIAKSVWPAEKESFPWTISLANASSWTYQNGEMNKLLDETTTNISMVLNFNADGSTSTLVPSSVCFHVDTSPFRVTMVKEQLVLLRATLDRLMQLPALQAHRIGQAGGGKAEASSQFLEISQLSGGSSLAATDLKEFLDLAHNSSGGSEETLKDSTVARGGTGRTLPSLWLQWTFSKLTVSCITRDERRQERTKLTIEFEDIIYSLDKQEVYSQVKAKVGGMSGACYEWNGPTGGGWVRNEALAITVQTAEASESSKAGSGTDTFFSMTITRAETQNVHSKWDTVRKSREHNDTLVEVLIKMEQVDLRLDLDLLGECLHMLHAFQTPRGNSTEADVPESTNPGPVLGVKDLPLILFASKGITVFLPLRSVGSSMTGETDPSGDVCSVYIFKVNSITVHHNVENPICRVPLRPDVYTKAAQMRILNVPGSKVEDRQYELLLKEVSLCTASWPAVVSYLREQQTSTTHHDNPAFEWNNLQQGPAQRSSHFEVDTVFKEFNFAVIYAPCIIYKNVLICSRAIELNCMSDLLIDVDLGQLQLAQRLLSKGQQIGVHLIPTPNSRASSVSARTTLTRSNSTLEANSSLMFPTNPPIVEDTGRESVKSSYRESVPSSRVRRSNSKLSRCEEDSGLDSYRTSDGRRAVSSSSRRSGTRQRKISSRSSESNIRLQGRGTTVSTLVQPNPIVPYEVCFLGGYFKLNLYQRDRGSGPSVRVVLAQPNALVSLNLLERVLQVSLFDLTVEVGGLPLVKTLTGEPDELGIPQPIVKTRFVNSLTKKSRDLRVDFKRPIKFTASPAKTHQLIELLGVLGDVFTTPHDLSDQPKGIANPLPIPVLSRNKFKRIKDYLFDVEKIQIGLSQVMVHLVDEVTDRAVPRYTMKLSLASVQSSIRIQERPERIVFGLDLAELMLSSDAFVILHPFCFMLQLTLAQEYWKRDPLVQIKLQSSFLQLDLSPHLFAQAELILRELLDALETDDGKRRYSTETLRSAHMTPSRQLLIPIVPPRFERKRTKEMQEEYYQDDLRAGAFQFIESMKINELPLPYQIKIINREVGVICWRYPQPRALHQVIVYPVPMNTTKSVNIQCKLEHYSEINGAFVEVCQFTLSENEKTFLRLPQRKIASPIWRIVMTQNVVYEEGTPRTRSNDRDEDVDSEGIGNGTDHDDDDVDAHGRKRSRTLLTSIADVLTDSSYLPGQRVVSLPYRLHPKIFVACMRVDSMFSAALVPNIDATIDLKPVQVNLFNSPRWAVGQGQTSTQLPKPFERYRLCRETADFGVHRFLTLNAHRLQAQCSIYDSLDVFVGAELNLYCELLDYNHFTFESALEVSKLKAYGWIGERSLAVKTISDDIAVRYGPSIGYNLTVAERIWNQSQEADATVVLYSKYIVCNRTQIGLKFGQTDTSEMIFLGPNELCLYAFRSCRQRQQLQLYFTEGRSQVSTEPFDVSTEGLQQVFVQPIYEEDMEEEKVLLVRVEHLSTSGSNTQRSITIEGQISFQNMTSQRLKFQYRHCKSAPSGERNYTTTGFLVAAGESANLFSAAHNKSQQSINIAIDGEEGVSGRTGWSGDVPLREIMNGGSMPYLVKIPTASLTREGYLSYWVRIVREKLADSRLTIGAAGTSAEVLERVLVIIWPLFMVESLLTVNTTAYEEKIDQSFSIYGQGQRRQLNVAGTYSDEHELSFRMDFNSPHGEDKRKALLSYRLIDGKTFFQVPPRFRSIENVLEAIRASQRQTSWPCSREEEQRWRRENSIQEATFPLYHCSAANEMSCCLKLNIAPWALFINQLGCEVRLKNCSTTDTNIIAPNSIVMPFHVEVGFTLELNVGLRGTALQSEPIYINGSDARKQSSSGSAVLALEGSIDINIRTETGFIVTNYSSIDLHCWSFALPANERLDHFKLSNSGPHSCCYSLPKNDVRCENPKGTVITMLNNVSQRKGKLKPSANFNHYLTVYRRREKGSDFSAPIYLNKPISRKSFSVPYGDRHVPLSLSIVAHQGQLHVSLFDDPCPSYAIENRTDFSMYVAQSDTVQPHKTATAVAETVEANFTWYQTVGSRQTVHYTPPALDEQFPEPQETELALIFACVSGSAIRWSHPVKVDESKSIFLNIPLYGDLKLAVRVRNRTTELIIDYISQDQEFSAKDIRTRLSNPVRPEPETVGNGGQQAGGSVSDGQTVSSGWTEEGRPAEPDGKALQVQSFFRSLMVTLFNDQPNQACLKRDIISLNFDRIGVRVDRKPRESGKATLHCVNVQVDNELHSSGEYDFPVVLCSEDHEAKQRKLFAYLPNHYRLEEHLEQLARSALCTLECDLSDEQWTSVEAVRLRVSPIRAYIEDTYINVLVDYLMECLPTGMLYNEADEQQPPPVRIRCEPGEALIPRTVVQQAAYLAEPLKYRSIRIEPLAVLLSVHACMRLYIALDHSPLEFAAFERRAVRSLPIKFGNAVGMHYLSGAIFGGGWVIGSLEILGSPSGLARSVTSGLRDFVSLPVQGLFRGPWGFLVGVTQGSASLIRNITAGTVNSVTKLAQSVSRNLDRLTLDSEHVQRTDALRRRRPLGMTDGFTQGLTGLGISLLGAVGGLAHHPLQATNPIGVVTGMGKGIVGAFTKPISGAAELVALTGQGMLQSVGYNTLPTPKLSRRPLQRLEPISHKALWEPQAVCEGSLLFTVQATHALHGEYRLVLVALYSKALVLYDVHECALLELLDLKTVFFDADDAGDATRLTIRIRPKLPPPPPTGYDQYPISSRTYEFVRDSTMQLPRITSVSLQPPYYGAGRTPGKTNETISPPSNQPQQRTRAGLHSEQNDSIVVAGVAPGGVDPLTIDGHRSVVLDIGSSTSGEDDDGGRPHDATGSPVGRNNHEDEADDNDDPDDPDDDQFRSDDRSSKDGDSERKVVIFMDENLVPYLVTYVNLLKRTSESQPVAVPAVTGGDGRTGEEKSSIESSHSFSSSGIGGRCSAPGNSFISSTTFTLVMHCFDMATARTKPSASVTNCCSR</sequence>
<feature type="region of interest" description="Disordered" evidence="4">
    <location>
        <begin position="3152"/>
        <end position="3194"/>
    </location>
</feature>
<dbReference type="Pfam" id="PF25036">
    <property type="entry name" value="VPS13_VAB"/>
    <property type="match status" value="1"/>
</dbReference>
<proteinExistence type="inferred from homology"/>